<evidence type="ECO:0000313" key="6">
    <source>
        <dbReference type="Proteomes" id="UP000231408"/>
    </source>
</evidence>
<keyword evidence="2" id="KW-0413">Isomerase</keyword>
<dbReference type="AlphaFoldDB" id="A0A2G9ZP36"/>
<dbReference type="CDD" id="cd00165">
    <property type="entry name" value="S4"/>
    <property type="match status" value="1"/>
</dbReference>
<evidence type="ECO:0000256" key="1">
    <source>
        <dbReference type="ARBA" id="ARBA00008348"/>
    </source>
</evidence>
<dbReference type="PROSITE" id="PS50889">
    <property type="entry name" value="S4"/>
    <property type="match status" value="1"/>
</dbReference>
<comment type="similarity">
    <text evidence="1">Belongs to the pseudouridine synthase RsuA family.</text>
</comment>
<organism evidence="5 6">
    <name type="scientific">Candidatus Falkowbacteria bacterium CG23_combo_of_CG06-09_8_20_14_all_41_10</name>
    <dbReference type="NCBI Taxonomy" id="1974571"/>
    <lineage>
        <taxon>Bacteria</taxon>
        <taxon>Candidatus Falkowiibacteriota</taxon>
    </lineage>
</organism>
<proteinExistence type="inferred from homology"/>
<dbReference type="SUPFAM" id="SSF55174">
    <property type="entry name" value="Alpha-L RNA-binding motif"/>
    <property type="match status" value="1"/>
</dbReference>
<feature type="domain" description="RNA-binding S4" evidence="4">
    <location>
        <begin position="10"/>
        <end position="53"/>
    </location>
</feature>
<name>A0A2G9ZP36_9BACT</name>
<evidence type="ECO:0000256" key="3">
    <source>
        <dbReference type="PROSITE-ProRule" id="PRU00182"/>
    </source>
</evidence>
<keyword evidence="3" id="KW-0694">RNA-binding</keyword>
<protein>
    <submittedName>
        <fullName evidence="5">23S rRNA pseudouridine synthase F</fullName>
    </submittedName>
</protein>
<dbReference type="GO" id="GO:0003723">
    <property type="term" value="F:RNA binding"/>
    <property type="evidence" value="ECO:0007669"/>
    <property type="project" value="UniProtKB-KW"/>
</dbReference>
<evidence type="ECO:0000256" key="2">
    <source>
        <dbReference type="ARBA" id="ARBA00023235"/>
    </source>
</evidence>
<dbReference type="Pfam" id="PF01479">
    <property type="entry name" value="S4"/>
    <property type="match status" value="1"/>
</dbReference>
<dbReference type="Proteomes" id="UP000231408">
    <property type="component" value="Unassembled WGS sequence"/>
</dbReference>
<dbReference type="InterPro" id="IPR002942">
    <property type="entry name" value="S4_RNA-bd"/>
</dbReference>
<evidence type="ECO:0000259" key="4">
    <source>
        <dbReference type="Pfam" id="PF01479"/>
    </source>
</evidence>
<dbReference type="FunFam" id="3.10.290.10:FF:000003">
    <property type="entry name" value="Pseudouridine synthase"/>
    <property type="match status" value="1"/>
</dbReference>
<gene>
    <name evidence="5" type="ORF">COX21_00190</name>
</gene>
<reference evidence="5 6" key="1">
    <citation type="submission" date="2017-09" db="EMBL/GenBank/DDBJ databases">
        <title>Depth-based differentiation of microbial function through sediment-hosted aquifers and enrichment of novel symbionts in the deep terrestrial subsurface.</title>
        <authorList>
            <person name="Probst A.J."/>
            <person name="Ladd B."/>
            <person name="Jarett J.K."/>
            <person name="Geller-Mcgrath D.E."/>
            <person name="Sieber C.M."/>
            <person name="Emerson J.B."/>
            <person name="Anantharaman K."/>
            <person name="Thomas B.C."/>
            <person name="Malmstrom R."/>
            <person name="Stieglmeier M."/>
            <person name="Klingl A."/>
            <person name="Woyke T."/>
            <person name="Ryan C.M."/>
            <person name="Banfield J.F."/>
        </authorList>
    </citation>
    <scope>NUCLEOTIDE SEQUENCE [LARGE SCALE GENOMIC DNA]</scope>
    <source>
        <strain evidence="5">CG23_combo_of_CG06-09_8_20_14_all_41_10</strain>
    </source>
</reference>
<dbReference type="InterPro" id="IPR036986">
    <property type="entry name" value="S4_RNA-bd_sf"/>
</dbReference>
<sequence length="54" mass="6213">MPHLNMDIVLQKYIADSGYCSRRQAEELIRVKEVKVNGKIAELGQRVTDRDIVL</sequence>
<accession>A0A2G9ZP36</accession>
<dbReference type="GO" id="GO:0120159">
    <property type="term" value="F:rRNA pseudouridine synthase activity"/>
    <property type="evidence" value="ECO:0007669"/>
    <property type="project" value="UniProtKB-ARBA"/>
</dbReference>
<dbReference type="EMBL" id="PCSE01000006">
    <property type="protein sequence ID" value="PIP34943.1"/>
    <property type="molecule type" value="Genomic_DNA"/>
</dbReference>
<dbReference type="Gene3D" id="3.10.290.10">
    <property type="entry name" value="RNA-binding S4 domain"/>
    <property type="match status" value="1"/>
</dbReference>
<dbReference type="GO" id="GO:0000455">
    <property type="term" value="P:enzyme-directed rRNA pseudouridine synthesis"/>
    <property type="evidence" value="ECO:0007669"/>
    <property type="project" value="UniProtKB-ARBA"/>
</dbReference>
<feature type="non-terminal residue" evidence="5">
    <location>
        <position position="54"/>
    </location>
</feature>
<comment type="caution">
    <text evidence="5">The sequence shown here is derived from an EMBL/GenBank/DDBJ whole genome shotgun (WGS) entry which is preliminary data.</text>
</comment>
<evidence type="ECO:0000313" key="5">
    <source>
        <dbReference type="EMBL" id="PIP34943.1"/>
    </source>
</evidence>